<feature type="region of interest" description="Disordered" evidence="12">
    <location>
        <begin position="1"/>
        <end position="20"/>
    </location>
</feature>
<sequence>MQGDLEVRSTRQVEKGNRPDPLNLLANTIVGSHDIMNQPYAPSSAVELGEDAPLRTDIARAATAVREHTPLAQAFTNFVTINFVANAQLAAGGAAAMSFLPGEVADMSRAAQAAYINVGTLMPSYEGALAQITHRFADEGIPWCLDPVGAGIGEARTRILAAMREVPPSVVRANASEVLALEAIWGLAPADGSDATQGPAGVESADEVDSAIEAARRVARHLRATRPDGLGAVAVSGELDLVTDGERVLRLAGGSPMMTKVTGMGCALGGVTATYLCEAEPLVAATAASVLFDMAGTVASEDCPGPGTFHARFLDALWSIGPEALAQGSILEVE</sequence>
<dbReference type="Proteomes" id="UP000029067">
    <property type="component" value="Unassembled WGS sequence"/>
</dbReference>
<keyword evidence="8 11" id="KW-0067">ATP-binding</keyword>
<proteinExistence type="inferred from homology"/>
<dbReference type="Gene3D" id="3.40.1190.20">
    <property type="match status" value="1"/>
</dbReference>
<evidence type="ECO:0000256" key="10">
    <source>
        <dbReference type="ARBA" id="ARBA00022977"/>
    </source>
</evidence>
<evidence type="ECO:0000313" key="13">
    <source>
        <dbReference type="EMBL" id="KFI61473.1"/>
    </source>
</evidence>
<keyword evidence="4 11" id="KW-0808">Transferase</keyword>
<dbReference type="InterPro" id="IPR000417">
    <property type="entry name" value="Hyethyz_kinase"/>
</dbReference>
<feature type="binding site" evidence="11">
    <location>
        <position position="263"/>
    </location>
    <ligand>
        <name>substrate</name>
    </ligand>
</feature>
<dbReference type="InterPro" id="IPR029056">
    <property type="entry name" value="Ribokinase-like"/>
</dbReference>
<accession>A0A087ARS3</accession>
<dbReference type="UniPathway" id="UPA00060">
    <property type="reaction ID" value="UER00139"/>
</dbReference>
<name>A0A087ARS3_9BIFI</name>
<dbReference type="AlphaFoldDB" id="A0A087ARS3"/>
<dbReference type="GO" id="GO:0004417">
    <property type="term" value="F:hydroxyethylthiazole kinase activity"/>
    <property type="evidence" value="ECO:0007669"/>
    <property type="project" value="UniProtKB-UniRule"/>
</dbReference>
<keyword evidence="7 11" id="KW-0418">Kinase</keyword>
<evidence type="ECO:0000256" key="12">
    <source>
        <dbReference type="SAM" id="MobiDB-lite"/>
    </source>
</evidence>
<keyword evidence="9 11" id="KW-0460">Magnesium</keyword>
<evidence type="ECO:0000256" key="9">
    <source>
        <dbReference type="ARBA" id="ARBA00022842"/>
    </source>
</evidence>
<organism evidence="13 14">
    <name type="scientific">Bifidobacterium cuniculi</name>
    <dbReference type="NCBI Taxonomy" id="1688"/>
    <lineage>
        <taxon>Bacteria</taxon>
        <taxon>Bacillati</taxon>
        <taxon>Actinomycetota</taxon>
        <taxon>Actinomycetes</taxon>
        <taxon>Bifidobacteriales</taxon>
        <taxon>Bifidobacteriaceae</taxon>
        <taxon>Bifidobacterium</taxon>
    </lineage>
</organism>
<keyword evidence="6 11" id="KW-0547">Nucleotide-binding</keyword>
<evidence type="ECO:0000256" key="2">
    <source>
        <dbReference type="ARBA" id="ARBA00001946"/>
    </source>
</evidence>
<comment type="similarity">
    <text evidence="11">Belongs to the Thz kinase family.</text>
</comment>
<comment type="caution">
    <text evidence="13">The sequence shown here is derived from an EMBL/GenBank/DDBJ whole genome shotgun (WGS) entry which is preliminary data.</text>
</comment>
<comment type="function">
    <text evidence="11">Catalyzes the phosphorylation of the hydroxyl group of 4-methyl-5-beta-hydroxyethylthiazole (THZ).</text>
</comment>
<keyword evidence="5 11" id="KW-0479">Metal-binding</keyword>
<dbReference type="GO" id="GO:0000287">
    <property type="term" value="F:magnesium ion binding"/>
    <property type="evidence" value="ECO:0007669"/>
    <property type="project" value="UniProtKB-UniRule"/>
</dbReference>
<protein>
    <recommendedName>
        <fullName evidence="11">Hydroxyethylthiazole kinase</fullName>
        <ecNumber evidence="11">2.7.1.50</ecNumber>
    </recommendedName>
    <alternativeName>
        <fullName evidence="11">4-methyl-5-beta-hydroxyethylthiazole kinase</fullName>
        <shortName evidence="11">TH kinase</shortName>
        <shortName evidence="11">Thz kinase</shortName>
    </alternativeName>
</protein>
<comment type="pathway">
    <text evidence="3 11">Cofactor biosynthesis; thiamine diphosphate biosynthesis; 4-methyl-5-(2-phosphoethyl)-thiazole from 5-(2-hydroxyethyl)-4-methylthiazole: step 1/1.</text>
</comment>
<dbReference type="EC" id="2.7.1.50" evidence="11"/>
<dbReference type="eggNOG" id="COG2145">
    <property type="taxonomic scope" value="Bacteria"/>
</dbReference>
<dbReference type="Pfam" id="PF02110">
    <property type="entry name" value="HK"/>
    <property type="match status" value="1"/>
</dbReference>
<dbReference type="PRINTS" id="PR01099">
    <property type="entry name" value="HYETHTZKNASE"/>
</dbReference>
<evidence type="ECO:0000256" key="6">
    <source>
        <dbReference type="ARBA" id="ARBA00022741"/>
    </source>
</evidence>
<dbReference type="GO" id="GO:0009228">
    <property type="term" value="P:thiamine biosynthetic process"/>
    <property type="evidence" value="ECO:0007669"/>
    <property type="project" value="UniProtKB-KW"/>
</dbReference>
<feature type="compositionally biased region" description="Basic and acidic residues" evidence="12">
    <location>
        <begin position="1"/>
        <end position="18"/>
    </location>
</feature>
<evidence type="ECO:0000313" key="14">
    <source>
        <dbReference type="Proteomes" id="UP000029067"/>
    </source>
</evidence>
<dbReference type="CDD" id="cd01170">
    <property type="entry name" value="THZ_kinase"/>
    <property type="match status" value="1"/>
</dbReference>
<keyword evidence="14" id="KW-1185">Reference proteome</keyword>
<dbReference type="EMBL" id="JGYV01000015">
    <property type="protein sequence ID" value="KFI61473.1"/>
    <property type="molecule type" value="Genomic_DNA"/>
</dbReference>
<dbReference type="HAMAP" id="MF_00228">
    <property type="entry name" value="Thz_kinase"/>
    <property type="match status" value="1"/>
</dbReference>
<evidence type="ECO:0000256" key="7">
    <source>
        <dbReference type="ARBA" id="ARBA00022777"/>
    </source>
</evidence>
<feature type="binding site" evidence="11">
    <location>
        <position position="97"/>
    </location>
    <ligand>
        <name>substrate</name>
    </ligand>
</feature>
<evidence type="ECO:0000256" key="4">
    <source>
        <dbReference type="ARBA" id="ARBA00022679"/>
    </source>
</evidence>
<dbReference type="GO" id="GO:0005524">
    <property type="term" value="F:ATP binding"/>
    <property type="evidence" value="ECO:0007669"/>
    <property type="project" value="UniProtKB-UniRule"/>
</dbReference>
<keyword evidence="10 11" id="KW-0784">Thiamine biosynthesis</keyword>
<comment type="catalytic activity">
    <reaction evidence="1 11">
        <text>5-(2-hydroxyethyl)-4-methylthiazole + ATP = 4-methyl-5-(2-phosphooxyethyl)-thiazole + ADP + H(+)</text>
        <dbReference type="Rhea" id="RHEA:24212"/>
        <dbReference type="ChEBI" id="CHEBI:15378"/>
        <dbReference type="ChEBI" id="CHEBI:17957"/>
        <dbReference type="ChEBI" id="CHEBI:30616"/>
        <dbReference type="ChEBI" id="CHEBI:58296"/>
        <dbReference type="ChEBI" id="CHEBI:456216"/>
        <dbReference type="EC" id="2.7.1.50"/>
    </reaction>
</comment>
<gene>
    <name evidence="11" type="primary">thiM</name>
    <name evidence="13" type="ORF">BCUN_1683</name>
</gene>
<dbReference type="SUPFAM" id="SSF53613">
    <property type="entry name" value="Ribokinase-like"/>
    <property type="match status" value="1"/>
</dbReference>
<feature type="binding site" evidence="11">
    <location>
        <position position="236"/>
    </location>
    <ligand>
        <name>ATP</name>
        <dbReference type="ChEBI" id="CHEBI:30616"/>
    </ligand>
</feature>
<evidence type="ECO:0000256" key="5">
    <source>
        <dbReference type="ARBA" id="ARBA00022723"/>
    </source>
</evidence>
<dbReference type="STRING" id="1688.BCUN_1683"/>
<evidence type="ECO:0000256" key="1">
    <source>
        <dbReference type="ARBA" id="ARBA00001771"/>
    </source>
</evidence>
<comment type="cofactor">
    <cofactor evidence="2 11">
        <name>Mg(2+)</name>
        <dbReference type="ChEBI" id="CHEBI:18420"/>
    </cofactor>
</comment>
<feature type="binding site" evidence="11">
    <location>
        <position position="172"/>
    </location>
    <ligand>
        <name>ATP</name>
        <dbReference type="ChEBI" id="CHEBI:30616"/>
    </ligand>
</feature>
<evidence type="ECO:0000256" key="8">
    <source>
        <dbReference type="ARBA" id="ARBA00022840"/>
    </source>
</evidence>
<reference evidence="13 14" key="1">
    <citation type="submission" date="2014-03" db="EMBL/GenBank/DDBJ databases">
        <title>Genomics of Bifidobacteria.</title>
        <authorList>
            <person name="Ventura M."/>
            <person name="Milani C."/>
            <person name="Lugli G.A."/>
        </authorList>
    </citation>
    <scope>NUCLEOTIDE SEQUENCE [LARGE SCALE GENOMIC DNA]</scope>
    <source>
        <strain evidence="13 14">LMG 10738</strain>
    </source>
</reference>
<dbReference type="GO" id="GO:0009229">
    <property type="term" value="P:thiamine diphosphate biosynthetic process"/>
    <property type="evidence" value="ECO:0007669"/>
    <property type="project" value="UniProtKB-UniRule"/>
</dbReference>
<evidence type="ECO:0000256" key="11">
    <source>
        <dbReference type="HAMAP-Rule" id="MF_00228"/>
    </source>
</evidence>
<evidence type="ECO:0000256" key="3">
    <source>
        <dbReference type="ARBA" id="ARBA00004868"/>
    </source>
</evidence>